<gene>
    <name evidence="1" type="ORF">FWILDA_LOCUS4961</name>
</gene>
<accession>A0A9W4SJY8</accession>
<protein>
    <submittedName>
        <fullName evidence="1">14087_t:CDS:1</fullName>
    </submittedName>
</protein>
<dbReference type="Proteomes" id="UP001153678">
    <property type="component" value="Unassembled WGS sequence"/>
</dbReference>
<proteinExistence type="predicted"/>
<organism evidence="1 2">
    <name type="scientific">Funneliformis geosporum</name>
    <dbReference type="NCBI Taxonomy" id="1117311"/>
    <lineage>
        <taxon>Eukaryota</taxon>
        <taxon>Fungi</taxon>
        <taxon>Fungi incertae sedis</taxon>
        <taxon>Mucoromycota</taxon>
        <taxon>Glomeromycotina</taxon>
        <taxon>Glomeromycetes</taxon>
        <taxon>Glomerales</taxon>
        <taxon>Glomeraceae</taxon>
        <taxon>Funneliformis</taxon>
    </lineage>
</organism>
<sequence>SNNCIPIYEEFTYIIQSDEMTDIFSGEVQYYFEHSLDLSIELIKLTTSLLYH</sequence>
<name>A0A9W4SJY8_9GLOM</name>
<evidence type="ECO:0000313" key="1">
    <source>
        <dbReference type="EMBL" id="CAI2171198.1"/>
    </source>
</evidence>
<dbReference type="AlphaFoldDB" id="A0A9W4SJY8"/>
<comment type="caution">
    <text evidence="1">The sequence shown here is derived from an EMBL/GenBank/DDBJ whole genome shotgun (WGS) entry which is preliminary data.</text>
</comment>
<keyword evidence="2" id="KW-1185">Reference proteome</keyword>
<dbReference type="EMBL" id="CAMKVN010000793">
    <property type="protein sequence ID" value="CAI2171198.1"/>
    <property type="molecule type" value="Genomic_DNA"/>
</dbReference>
<evidence type="ECO:0000313" key="2">
    <source>
        <dbReference type="Proteomes" id="UP001153678"/>
    </source>
</evidence>
<reference evidence="1" key="1">
    <citation type="submission" date="2022-08" db="EMBL/GenBank/DDBJ databases">
        <authorList>
            <person name="Kallberg Y."/>
            <person name="Tangrot J."/>
            <person name="Rosling A."/>
        </authorList>
    </citation>
    <scope>NUCLEOTIDE SEQUENCE</scope>
    <source>
        <strain evidence="1">Wild A</strain>
    </source>
</reference>
<feature type="non-terminal residue" evidence="1">
    <location>
        <position position="52"/>
    </location>
</feature>